<organism evidence="1">
    <name type="scientific">Anopheles marajoara</name>
    <dbReference type="NCBI Taxonomy" id="58244"/>
    <lineage>
        <taxon>Eukaryota</taxon>
        <taxon>Metazoa</taxon>
        <taxon>Ecdysozoa</taxon>
        <taxon>Arthropoda</taxon>
        <taxon>Hexapoda</taxon>
        <taxon>Insecta</taxon>
        <taxon>Pterygota</taxon>
        <taxon>Neoptera</taxon>
        <taxon>Endopterygota</taxon>
        <taxon>Diptera</taxon>
        <taxon>Nematocera</taxon>
        <taxon>Culicoidea</taxon>
        <taxon>Culicidae</taxon>
        <taxon>Anophelinae</taxon>
        <taxon>Anopheles</taxon>
    </lineage>
</organism>
<protein>
    <submittedName>
        <fullName evidence="1">Putative secreted protein</fullName>
    </submittedName>
</protein>
<proteinExistence type="predicted"/>
<evidence type="ECO:0000313" key="1">
    <source>
        <dbReference type="EMBL" id="MBW63302.1"/>
    </source>
</evidence>
<accession>A0A2M4CD94</accession>
<name>A0A2M4CD94_9DIPT</name>
<dbReference type="AlphaFoldDB" id="A0A2M4CD94"/>
<reference evidence="1" key="1">
    <citation type="submission" date="2018-01" db="EMBL/GenBank/DDBJ databases">
        <title>An insight into the sialome of Amazonian anophelines.</title>
        <authorList>
            <person name="Ribeiro J.M."/>
            <person name="Scarpassa V."/>
            <person name="Calvo E."/>
        </authorList>
    </citation>
    <scope>NUCLEOTIDE SEQUENCE</scope>
    <source>
        <tissue evidence="1">Salivary glands</tissue>
    </source>
</reference>
<sequence>MKLLHIPFTIAAATVPYRAPLYILLALHHLTVSRGQSFYALFTYYFAIRTGSTPHLTARCVTHQNNGAADIPG</sequence>
<dbReference type="EMBL" id="GGFJ01014161">
    <property type="protein sequence ID" value="MBW63302.1"/>
    <property type="molecule type" value="Transcribed_RNA"/>
</dbReference>